<dbReference type="InterPro" id="IPR044631">
    <property type="entry name" value="ETO1-like"/>
</dbReference>
<dbReference type="GO" id="GO:0010105">
    <property type="term" value="P:negative regulation of ethylene-activated signaling pathway"/>
    <property type="evidence" value="ECO:0007669"/>
    <property type="project" value="InterPro"/>
</dbReference>
<evidence type="ECO:0000256" key="1">
    <source>
        <dbReference type="ARBA" id="ARBA00004906"/>
    </source>
</evidence>
<reference evidence="4 5" key="1">
    <citation type="submission" date="2024-01" db="EMBL/GenBank/DDBJ databases">
        <title>The genomes of 5 underutilized Papilionoideae crops provide insights into root nodulation and disease resistanc.</title>
        <authorList>
            <person name="Jiang F."/>
        </authorList>
    </citation>
    <scope>NUCLEOTIDE SEQUENCE [LARGE SCALE GENOMIC DNA]</scope>
    <source>
        <strain evidence="4">LVBAO_FW01</strain>
        <tissue evidence="4">Leaves</tissue>
    </source>
</reference>
<comment type="pathway">
    <text evidence="1">Protein modification; protein ubiquitination.</text>
</comment>
<feature type="compositionally biased region" description="Basic and acidic residues" evidence="3">
    <location>
        <begin position="1033"/>
        <end position="1046"/>
    </location>
</feature>
<dbReference type="EMBL" id="JAYMYQ010000004">
    <property type="protein sequence ID" value="KAK7339930.1"/>
    <property type="molecule type" value="Genomic_DNA"/>
</dbReference>
<evidence type="ECO:0000313" key="4">
    <source>
        <dbReference type="EMBL" id="KAK7339930.1"/>
    </source>
</evidence>
<dbReference type="SUPFAM" id="SSF54695">
    <property type="entry name" value="POZ domain"/>
    <property type="match status" value="1"/>
</dbReference>
<evidence type="ECO:0000256" key="2">
    <source>
        <dbReference type="PROSITE-ProRule" id="PRU00339"/>
    </source>
</evidence>
<dbReference type="InterPro" id="IPR011990">
    <property type="entry name" value="TPR-like_helical_dom_sf"/>
</dbReference>
<feature type="region of interest" description="Disordered" evidence="3">
    <location>
        <begin position="1217"/>
        <end position="1242"/>
    </location>
</feature>
<evidence type="ECO:0000256" key="3">
    <source>
        <dbReference type="SAM" id="MobiDB-lite"/>
    </source>
</evidence>
<name>A0AAN9LPK0_CANGL</name>
<dbReference type="Proteomes" id="UP001367508">
    <property type="component" value="Unassembled WGS sequence"/>
</dbReference>
<accession>A0AAN9LPK0</accession>
<keyword evidence="5" id="KW-1185">Reference proteome</keyword>
<comment type="caution">
    <text evidence="4">The sequence shown here is derived from an EMBL/GenBank/DDBJ whole genome shotgun (WGS) entry which is preliminary data.</text>
</comment>
<feature type="compositionally biased region" description="Basic and acidic residues" evidence="3">
    <location>
        <begin position="1116"/>
        <end position="1128"/>
    </location>
</feature>
<dbReference type="PANTHER" id="PTHR44203">
    <property type="entry name" value="ETO1-RELATED"/>
    <property type="match status" value="1"/>
</dbReference>
<dbReference type="Gene3D" id="3.30.710.10">
    <property type="entry name" value="Potassium Channel Kv1.1, Chain A"/>
    <property type="match status" value="1"/>
</dbReference>
<feature type="region of interest" description="Disordered" evidence="3">
    <location>
        <begin position="1025"/>
        <end position="1046"/>
    </location>
</feature>
<dbReference type="InterPro" id="IPR019734">
    <property type="entry name" value="TPR_rpt"/>
</dbReference>
<dbReference type="PROSITE" id="PS50005">
    <property type="entry name" value="TPR"/>
    <property type="match status" value="1"/>
</dbReference>
<dbReference type="AlphaFoldDB" id="A0AAN9LPK0"/>
<evidence type="ECO:0000313" key="5">
    <source>
        <dbReference type="Proteomes" id="UP001367508"/>
    </source>
</evidence>
<keyword evidence="2" id="KW-0802">TPR repeat</keyword>
<dbReference type="InterPro" id="IPR011333">
    <property type="entry name" value="SKP1/BTB/POZ_sf"/>
</dbReference>
<dbReference type="InterPro" id="IPR007789">
    <property type="entry name" value="DUF688"/>
</dbReference>
<feature type="region of interest" description="Disordered" evidence="3">
    <location>
        <begin position="1108"/>
        <end position="1132"/>
    </location>
</feature>
<dbReference type="Pfam" id="PF05097">
    <property type="entry name" value="DUF688"/>
    <property type="match status" value="1"/>
</dbReference>
<dbReference type="SUPFAM" id="SSF48452">
    <property type="entry name" value="TPR-like"/>
    <property type="match status" value="2"/>
</dbReference>
<gene>
    <name evidence="4" type="ORF">VNO77_20617</name>
</gene>
<dbReference type="PANTHER" id="PTHR44203:SF8">
    <property type="entry name" value="ETHYLENE-OVERPRODUCTION PROTEIN 1"/>
    <property type="match status" value="1"/>
</dbReference>
<dbReference type="SMART" id="SM00028">
    <property type="entry name" value="TPR"/>
    <property type="match status" value="3"/>
</dbReference>
<feature type="repeat" description="TPR" evidence="2">
    <location>
        <begin position="754"/>
        <end position="787"/>
    </location>
</feature>
<feature type="compositionally biased region" description="Basic residues" evidence="3">
    <location>
        <begin position="1222"/>
        <end position="1236"/>
    </location>
</feature>
<dbReference type="Gene3D" id="1.25.40.10">
    <property type="entry name" value="Tetratricopeptide repeat domain"/>
    <property type="match status" value="3"/>
</dbReference>
<sequence>MKIMDGCIGTQVHALSPSGETAEEKLFNNLLDQSKNQTGRAKPVDATTPKYDAVLEGLLPCGLLTTELLEPRIEPCLKPLDLIEALAGVHRRVENCEQLEKSEGFLEQCAVFRGLLDPKLFRRSLRQARRHAANVHSKVVLASWLRYERREDEIVGSNSMDCCGRNLECPKASLVPGYDPELVFDRCSCFCKEIIDDNNDDDQECECSTSHEYDDGSDSDGGVNDMSFCIGDREIRCRRYSMATLSRPFETMLCGGFVESRMEEINFSLNGVSVEAMTAVEVFSRTKRLSQFPPNVVLEMLSFANKFCCEEMKHACDAELASLVRDMDDAMLLIEYGLEETAYLLVAACLQLFLRELPSSMHCLSVMRLFCSPEGRDRLALAGNVSFVLYNFLSQVAMEEDMKSNMTVMLLERLRDCAAEGWQKQLAYHQLGIVMLERKEYKDAQHWFEAAVEAGHVYSLVGVARAKYKRGQMYSAYKMINSLIEDYKPVGWMYQERSLYCIGKEKVVDLGCATELDPTLSFPYKYWAVSLLEENRIRAAISEIDKIIGFKASPDCLELRVWFLIALKDYEGALRDVRAILAMDPNYMMFYGNMHGGHLVELLRPVAQQWSQAECWMQLYDRWSSVDDIGSLAVVHKMLENDPGKSILRFRQSLLLLRLNSQKAAMHSLRLARNHASSVHERLVYEGWILYDTGYREEALAKAEESISIKRSFEAFFLNAYALADSSLDSESSKYVSNLLEEALRCPSDGLRKGQALNNLGSIYVDCGKLDLAADCYKHALNIKHTRAHQGLARVYHLKEQHKAAYDEMTKLIAKAWNNASAYEKRSEYSDRDMARSDLSFATRLDPLRTFPYRYRAAVLMDDHKEAEAIAELSRAINFKPDLQLLHLRAAFYDSMGDYVSTVRDCEAALCLDPSHAETLEICNKAREGINERNADSATISHINTSKNGDKLPYFFRRNLYMKKLPYMEDEGENLETMNFKRPRKLNFNAPFLSTKRLGYSGVAGTSCSSNSLGTVQNTSVPFSWEQAPGKPKIMERRDSINDGDTPRLRLPPCLWHPLKAAEADVYNGVLSFDQDDGCDGDDDEDDDNKNDVFSDAMDVLSLSEASDIMQQSDTAHSDSNDGLRLKLSESNGDQSPTYMINRFLPDANALAASSVIHLSNDFNKVCDTWSHTHEAYLTGSTRKSSASPKGCGLEFLFSWLVKNKLCAIKSPVLPSSTNVQKHQHSSEHKKHRSSVHKPVQM</sequence>
<proteinExistence type="predicted"/>
<organism evidence="4 5">
    <name type="scientific">Canavalia gladiata</name>
    <name type="common">Sword bean</name>
    <name type="synonym">Dolichos gladiatus</name>
    <dbReference type="NCBI Taxonomy" id="3824"/>
    <lineage>
        <taxon>Eukaryota</taxon>
        <taxon>Viridiplantae</taxon>
        <taxon>Streptophyta</taxon>
        <taxon>Embryophyta</taxon>
        <taxon>Tracheophyta</taxon>
        <taxon>Spermatophyta</taxon>
        <taxon>Magnoliopsida</taxon>
        <taxon>eudicotyledons</taxon>
        <taxon>Gunneridae</taxon>
        <taxon>Pentapetalae</taxon>
        <taxon>rosids</taxon>
        <taxon>fabids</taxon>
        <taxon>Fabales</taxon>
        <taxon>Fabaceae</taxon>
        <taxon>Papilionoideae</taxon>
        <taxon>50 kb inversion clade</taxon>
        <taxon>NPAAA clade</taxon>
        <taxon>indigoferoid/millettioid clade</taxon>
        <taxon>Phaseoleae</taxon>
        <taxon>Canavalia</taxon>
    </lineage>
</organism>
<protein>
    <submittedName>
        <fullName evidence="4">Uncharacterized protein</fullName>
    </submittedName>
</protein>